<dbReference type="NCBIfam" id="NF003828">
    <property type="entry name" value="PRK05416.1"/>
    <property type="match status" value="1"/>
</dbReference>
<dbReference type="InterPro" id="IPR053930">
    <property type="entry name" value="RapZ-like_N"/>
</dbReference>
<accession>A0A1C6GS05</accession>
<dbReference type="SUPFAM" id="SSF52540">
    <property type="entry name" value="P-loop containing nucleoside triphosphate hydrolases"/>
    <property type="match status" value="1"/>
</dbReference>
<dbReference type="GO" id="GO:0005525">
    <property type="term" value="F:GTP binding"/>
    <property type="evidence" value="ECO:0007669"/>
    <property type="project" value="UniProtKB-UniRule"/>
</dbReference>
<keyword evidence="2 4" id="KW-0067">ATP-binding</keyword>
<dbReference type="PANTHER" id="PTHR30448:SF0">
    <property type="entry name" value="RNASE ADAPTER PROTEIN RAPZ"/>
    <property type="match status" value="1"/>
</dbReference>
<feature type="binding site" evidence="4">
    <location>
        <begin position="27"/>
        <end position="34"/>
    </location>
    <ligand>
        <name>ATP</name>
        <dbReference type="ChEBI" id="CHEBI:30616"/>
    </ligand>
</feature>
<dbReference type="PIRSF" id="PIRSF005052">
    <property type="entry name" value="P-loopkin"/>
    <property type="match status" value="1"/>
</dbReference>
<name>A0A1C6GS05_9FIRM</name>
<dbReference type="PANTHER" id="PTHR30448">
    <property type="entry name" value="RNASE ADAPTER PROTEIN RAPZ"/>
    <property type="match status" value="1"/>
</dbReference>
<dbReference type="GO" id="GO:0005524">
    <property type="term" value="F:ATP binding"/>
    <property type="evidence" value="ECO:0007669"/>
    <property type="project" value="UniProtKB-UniRule"/>
</dbReference>
<dbReference type="InterPro" id="IPR053931">
    <property type="entry name" value="RapZ_C"/>
</dbReference>
<dbReference type="EMBL" id="FMHG01000001">
    <property type="protein sequence ID" value="SCJ48072.1"/>
    <property type="molecule type" value="Genomic_DNA"/>
</dbReference>
<sequence length="306" mass="34495">MWPGTGCRDIEEIRGGMDTVELIVITGLSGAGKSQAVNVMEDMGYYCIDNIPPALIARFFEVCIQTEGKVSKVAVVADARSGDFFYELVGQLDQIRSTGIDVKILFLDCAANVLVRRYKETRRRHPLLDVAQGSLEKAVQAEQLMLSPIKERANYVIDTSLLSISQLKQRIIDIFAESSSEFFQLSTLSFGFKYGVPVEADLVFDVRFLPNPFYIDELKHQTGLDQPVYDYVFERQVTRDFMNKLLDLLDFTVPLYQQEGKSQLVIGIGCTGGKHRSVAIAETICRHFGEKGYKSKVTHRDILKDR</sequence>
<evidence type="ECO:0000313" key="7">
    <source>
        <dbReference type="EMBL" id="SCJ48072.1"/>
    </source>
</evidence>
<dbReference type="Pfam" id="PF03668">
    <property type="entry name" value="RapZ-like_N"/>
    <property type="match status" value="1"/>
</dbReference>
<feature type="domain" description="RapZ-like N-terminal" evidence="5">
    <location>
        <begin position="20"/>
        <end position="176"/>
    </location>
</feature>
<feature type="binding site" evidence="4">
    <location>
        <begin position="78"/>
        <end position="81"/>
    </location>
    <ligand>
        <name>GTP</name>
        <dbReference type="ChEBI" id="CHEBI:37565"/>
    </ligand>
</feature>
<evidence type="ECO:0000256" key="2">
    <source>
        <dbReference type="ARBA" id="ARBA00022840"/>
    </source>
</evidence>
<evidence type="ECO:0000256" key="3">
    <source>
        <dbReference type="ARBA" id="ARBA00023134"/>
    </source>
</evidence>
<dbReference type="Pfam" id="PF22740">
    <property type="entry name" value="PapZ_C"/>
    <property type="match status" value="1"/>
</dbReference>
<dbReference type="Gene3D" id="3.40.50.300">
    <property type="entry name" value="P-loop containing nucleotide triphosphate hydrolases"/>
    <property type="match status" value="1"/>
</dbReference>
<keyword evidence="3 4" id="KW-0342">GTP-binding</keyword>
<dbReference type="HAMAP" id="MF_00636">
    <property type="entry name" value="RapZ_like"/>
    <property type="match status" value="1"/>
</dbReference>
<dbReference type="AlphaFoldDB" id="A0A1C6GS05"/>
<organism evidence="7">
    <name type="scientific">uncultured Anaerotruncus sp</name>
    <dbReference type="NCBI Taxonomy" id="905011"/>
    <lineage>
        <taxon>Bacteria</taxon>
        <taxon>Bacillati</taxon>
        <taxon>Bacillota</taxon>
        <taxon>Clostridia</taxon>
        <taxon>Eubacteriales</taxon>
        <taxon>Oscillospiraceae</taxon>
        <taxon>Anaerotruncus</taxon>
        <taxon>environmental samples</taxon>
    </lineage>
</organism>
<gene>
    <name evidence="7" type="ORF">SAMEA3545359_00509</name>
</gene>
<feature type="domain" description="RapZ C-terminal" evidence="6">
    <location>
        <begin position="184"/>
        <end position="302"/>
    </location>
</feature>
<keyword evidence="1 4" id="KW-0547">Nucleotide-binding</keyword>
<dbReference type="InterPro" id="IPR027417">
    <property type="entry name" value="P-loop_NTPase"/>
</dbReference>
<evidence type="ECO:0000259" key="6">
    <source>
        <dbReference type="Pfam" id="PF22740"/>
    </source>
</evidence>
<evidence type="ECO:0000256" key="4">
    <source>
        <dbReference type="HAMAP-Rule" id="MF_00636"/>
    </source>
</evidence>
<protein>
    <submittedName>
        <fullName evidence="7">GlmZ(SRNA)-inactivating NTPase</fullName>
    </submittedName>
</protein>
<proteinExistence type="inferred from homology"/>
<evidence type="ECO:0000256" key="1">
    <source>
        <dbReference type="ARBA" id="ARBA00022741"/>
    </source>
</evidence>
<reference evidence="7" key="1">
    <citation type="submission" date="2015-09" db="EMBL/GenBank/DDBJ databases">
        <authorList>
            <consortium name="Pathogen Informatics"/>
        </authorList>
    </citation>
    <scope>NUCLEOTIDE SEQUENCE</scope>
    <source>
        <strain evidence="7">2789STDY5834896</strain>
    </source>
</reference>
<dbReference type="InterPro" id="IPR005337">
    <property type="entry name" value="RapZ-like"/>
</dbReference>
<evidence type="ECO:0000259" key="5">
    <source>
        <dbReference type="Pfam" id="PF03668"/>
    </source>
</evidence>